<feature type="non-terminal residue" evidence="2">
    <location>
        <position position="1"/>
    </location>
</feature>
<proteinExistence type="predicted"/>
<organism evidence="2 3">
    <name type="scientific">Rhizoctonia solani</name>
    <dbReference type="NCBI Taxonomy" id="456999"/>
    <lineage>
        <taxon>Eukaryota</taxon>
        <taxon>Fungi</taxon>
        <taxon>Dikarya</taxon>
        <taxon>Basidiomycota</taxon>
        <taxon>Agaricomycotina</taxon>
        <taxon>Agaricomycetes</taxon>
        <taxon>Cantharellales</taxon>
        <taxon>Ceratobasidiaceae</taxon>
        <taxon>Rhizoctonia</taxon>
    </lineage>
</organism>
<evidence type="ECO:0000313" key="3">
    <source>
        <dbReference type="Proteomes" id="UP000663843"/>
    </source>
</evidence>
<comment type="caution">
    <text evidence="2">The sequence shown here is derived from an EMBL/GenBank/DDBJ whole genome shotgun (WGS) entry which is preliminary data.</text>
</comment>
<evidence type="ECO:0000313" key="2">
    <source>
        <dbReference type="EMBL" id="CAE6497682.1"/>
    </source>
</evidence>
<dbReference type="EMBL" id="CAJMWT010004870">
    <property type="protein sequence ID" value="CAE6497682.1"/>
    <property type="molecule type" value="Genomic_DNA"/>
</dbReference>
<sequence length="82" mass="8468">MLPGSKVPKPKPRTKPTVSIRWHLEIRPSESVVCGVASGLGKPVGTAILILTVDSGIEYVRSPSGTPPPPMGPDIGATLSAL</sequence>
<dbReference type="Proteomes" id="UP000663843">
    <property type="component" value="Unassembled WGS sequence"/>
</dbReference>
<evidence type="ECO:0000256" key="1">
    <source>
        <dbReference type="SAM" id="MobiDB-lite"/>
    </source>
</evidence>
<dbReference type="AlphaFoldDB" id="A0A8H3CS81"/>
<name>A0A8H3CS81_9AGAM</name>
<protein>
    <submittedName>
        <fullName evidence="2">Uncharacterized protein</fullName>
    </submittedName>
</protein>
<reference evidence="2" key="1">
    <citation type="submission" date="2021-01" db="EMBL/GenBank/DDBJ databases">
        <authorList>
            <person name="Kaushik A."/>
        </authorList>
    </citation>
    <scope>NUCLEOTIDE SEQUENCE</scope>
    <source>
        <strain evidence="2">AG2-2IIIB</strain>
    </source>
</reference>
<gene>
    <name evidence="2" type="ORF">RDB_LOCUS136135</name>
</gene>
<feature type="region of interest" description="Disordered" evidence="1">
    <location>
        <begin position="61"/>
        <end position="82"/>
    </location>
</feature>
<accession>A0A8H3CS81</accession>